<evidence type="ECO:0000313" key="4">
    <source>
        <dbReference type="Proteomes" id="UP000011087"/>
    </source>
</evidence>
<sequence length="122" mass="12557">MLARSLLLLSLVSLACALHVAQDSPPKSCYKAPVIAEADPDVLIYDQNAPCPPGQVYLSNAGMKRPSAPLVAAGAADTHTYVAARFNPTLVSSLAGNIGQCVALPAGGTNVATWQVTRGQCP</sequence>
<feature type="chain" id="PRO_5008770547" description="Secreted protein" evidence="1">
    <location>
        <begin position="18"/>
        <end position="122"/>
    </location>
</feature>
<reference evidence="2 4" key="1">
    <citation type="journal article" date="2012" name="Nature">
        <title>Algal genomes reveal evolutionary mosaicism and the fate of nucleomorphs.</title>
        <authorList>
            <consortium name="DOE Joint Genome Institute"/>
            <person name="Curtis B.A."/>
            <person name="Tanifuji G."/>
            <person name="Burki F."/>
            <person name="Gruber A."/>
            <person name="Irimia M."/>
            <person name="Maruyama S."/>
            <person name="Arias M.C."/>
            <person name="Ball S.G."/>
            <person name="Gile G.H."/>
            <person name="Hirakawa Y."/>
            <person name="Hopkins J.F."/>
            <person name="Kuo A."/>
            <person name="Rensing S.A."/>
            <person name="Schmutz J."/>
            <person name="Symeonidi A."/>
            <person name="Elias M."/>
            <person name="Eveleigh R.J."/>
            <person name="Herman E.K."/>
            <person name="Klute M.J."/>
            <person name="Nakayama T."/>
            <person name="Obornik M."/>
            <person name="Reyes-Prieto A."/>
            <person name="Armbrust E.V."/>
            <person name="Aves S.J."/>
            <person name="Beiko R.G."/>
            <person name="Coutinho P."/>
            <person name="Dacks J.B."/>
            <person name="Durnford D.G."/>
            <person name="Fast N.M."/>
            <person name="Green B.R."/>
            <person name="Grisdale C.J."/>
            <person name="Hempel F."/>
            <person name="Henrissat B."/>
            <person name="Hoppner M.P."/>
            <person name="Ishida K."/>
            <person name="Kim E."/>
            <person name="Koreny L."/>
            <person name="Kroth P.G."/>
            <person name="Liu Y."/>
            <person name="Malik S.B."/>
            <person name="Maier U.G."/>
            <person name="McRose D."/>
            <person name="Mock T."/>
            <person name="Neilson J.A."/>
            <person name="Onodera N.T."/>
            <person name="Poole A.M."/>
            <person name="Pritham E.J."/>
            <person name="Richards T.A."/>
            <person name="Rocap G."/>
            <person name="Roy S.W."/>
            <person name="Sarai C."/>
            <person name="Schaack S."/>
            <person name="Shirato S."/>
            <person name="Slamovits C.H."/>
            <person name="Spencer D.F."/>
            <person name="Suzuki S."/>
            <person name="Worden A.Z."/>
            <person name="Zauner S."/>
            <person name="Barry K."/>
            <person name="Bell C."/>
            <person name="Bharti A.K."/>
            <person name="Crow J.A."/>
            <person name="Grimwood J."/>
            <person name="Kramer R."/>
            <person name="Lindquist E."/>
            <person name="Lucas S."/>
            <person name="Salamov A."/>
            <person name="McFadden G.I."/>
            <person name="Lane C.E."/>
            <person name="Keeling P.J."/>
            <person name="Gray M.W."/>
            <person name="Grigoriev I.V."/>
            <person name="Archibald J.M."/>
        </authorList>
    </citation>
    <scope>NUCLEOTIDE SEQUENCE</scope>
    <source>
        <strain evidence="2 4">CCMP2712</strain>
    </source>
</reference>
<reference evidence="4" key="2">
    <citation type="submission" date="2012-11" db="EMBL/GenBank/DDBJ databases">
        <authorList>
            <person name="Kuo A."/>
            <person name="Curtis B.A."/>
            <person name="Tanifuji G."/>
            <person name="Burki F."/>
            <person name="Gruber A."/>
            <person name="Irimia M."/>
            <person name="Maruyama S."/>
            <person name="Arias M.C."/>
            <person name="Ball S.G."/>
            <person name="Gile G.H."/>
            <person name="Hirakawa Y."/>
            <person name="Hopkins J.F."/>
            <person name="Rensing S.A."/>
            <person name="Schmutz J."/>
            <person name="Symeonidi A."/>
            <person name="Elias M."/>
            <person name="Eveleigh R.J."/>
            <person name="Herman E.K."/>
            <person name="Klute M.J."/>
            <person name="Nakayama T."/>
            <person name="Obornik M."/>
            <person name="Reyes-Prieto A."/>
            <person name="Armbrust E.V."/>
            <person name="Aves S.J."/>
            <person name="Beiko R.G."/>
            <person name="Coutinho P."/>
            <person name="Dacks J.B."/>
            <person name="Durnford D.G."/>
            <person name="Fast N.M."/>
            <person name="Green B.R."/>
            <person name="Grisdale C."/>
            <person name="Hempe F."/>
            <person name="Henrissat B."/>
            <person name="Hoppner M.P."/>
            <person name="Ishida K.-I."/>
            <person name="Kim E."/>
            <person name="Koreny L."/>
            <person name="Kroth P.G."/>
            <person name="Liu Y."/>
            <person name="Malik S.-B."/>
            <person name="Maier U.G."/>
            <person name="McRose D."/>
            <person name="Mock T."/>
            <person name="Neilson J.A."/>
            <person name="Onodera N.T."/>
            <person name="Poole A.M."/>
            <person name="Pritham E.J."/>
            <person name="Richards T.A."/>
            <person name="Rocap G."/>
            <person name="Roy S.W."/>
            <person name="Sarai C."/>
            <person name="Schaack S."/>
            <person name="Shirato S."/>
            <person name="Slamovits C.H."/>
            <person name="Spencer D.F."/>
            <person name="Suzuki S."/>
            <person name="Worden A.Z."/>
            <person name="Zauner S."/>
            <person name="Barry K."/>
            <person name="Bell C."/>
            <person name="Bharti A.K."/>
            <person name="Crow J.A."/>
            <person name="Grimwood J."/>
            <person name="Kramer R."/>
            <person name="Lindquist E."/>
            <person name="Lucas S."/>
            <person name="Salamov A."/>
            <person name="McFadden G.I."/>
            <person name="Lane C.E."/>
            <person name="Keeling P.J."/>
            <person name="Gray M.W."/>
            <person name="Grigoriev I.V."/>
            <person name="Archibald J.M."/>
        </authorList>
    </citation>
    <scope>NUCLEOTIDE SEQUENCE</scope>
    <source>
        <strain evidence="4">CCMP2712</strain>
    </source>
</reference>
<keyword evidence="4" id="KW-1185">Reference proteome</keyword>
<dbReference type="GeneID" id="17296341"/>
<dbReference type="EMBL" id="JH993038">
    <property type="protein sequence ID" value="EKX39620.1"/>
    <property type="molecule type" value="Genomic_DNA"/>
</dbReference>
<accession>L1IUV3</accession>
<evidence type="ECO:0000313" key="2">
    <source>
        <dbReference type="EMBL" id="EKX39620.1"/>
    </source>
</evidence>
<dbReference type="AlphaFoldDB" id="L1IUV3"/>
<dbReference type="PaxDb" id="55529-EKX39620"/>
<evidence type="ECO:0000313" key="3">
    <source>
        <dbReference type="EnsemblProtists" id="EKX39620"/>
    </source>
</evidence>
<dbReference type="EnsemblProtists" id="EKX39620">
    <property type="protein sequence ID" value="EKX39620"/>
    <property type="gene ID" value="GUITHDRAFT_154396"/>
</dbReference>
<feature type="signal peptide" evidence="1">
    <location>
        <begin position="1"/>
        <end position="17"/>
    </location>
</feature>
<organism evidence="2">
    <name type="scientific">Guillardia theta (strain CCMP2712)</name>
    <name type="common">Cryptophyte</name>
    <dbReference type="NCBI Taxonomy" id="905079"/>
    <lineage>
        <taxon>Eukaryota</taxon>
        <taxon>Cryptophyceae</taxon>
        <taxon>Pyrenomonadales</taxon>
        <taxon>Geminigeraceae</taxon>
        <taxon>Guillardia</taxon>
    </lineage>
</organism>
<name>L1IUV3_GUITC</name>
<reference evidence="3" key="3">
    <citation type="submission" date="2015-06" db="UniProtKB">
        <authorList>
            <consortium name="EnsemblProtists"/>
        </authorList>
    </citation>
    <scope>IDENTIFICATION</scope>
</reference>
<evidence type="ECO:0000256" key="1">
    <source>
        <dbReference type="SAM" id="SignalP"/>
    </source>
</evidence>
<gene>
    <name evidence="2" type="ORF">GUITHDRAFT_154396</name>
</gene>
<keyword evidence="1" id="KW-0732">Signal</keyword>
<dbReference type="RefSeq" id="XP_005826600.1">
    <property type="nucleotide sequence ID" value="XM_005826543.1"/>
</dbReference>
<proteinExistence type="predicted"/>
<dbReference type="KEGG" id="gtt:GUITHDRAFT_154396"/>
<dbReference type="PROSITE" id="PS51257">
    <property type="entry name" value="PROKAR_LIPOPROTEIN"/>
    <property type="match status" value="1"/>
</dbReference>
<dbReference type="Proteomes" id="UP000011087">
    <property type="component" value="Unassembled WGS sequence"/>
</dbReference>
<evidence type="ECO:0008006" key="5">
    <source>
        <dbReference type="Google" id="ProtNLM"/>
    </source>
</evidence>
<protein>
    <recommendedName>
        <fullName evidence="5">Secreted protein</fullName>
    </recommendedName>
</protein>
<dbReference type="HOGENOM" id="CLU_2031140_0_0_1"/>